<proteinExistence type="predicted"/>
<feature type="compositionally biased region" description="Low complexity" evidence="1">
    <location>
        <begin position="19"/>
        <end position="30"/>
    </location>
</feature>
<protein>
    <submittedName>
        <fullName evidence="2">Putative ovule protein</fullName>
    </submittedName>
</protein>
<organism evidence="2">
    <name type="scientific">Solanum chacoense</name>
    <name type="common">Chaco potato</name>
    <dbReference type="NCBI Taxonomy" id="4108"/>
    <lineage>
        <taxon>Eukaryota</taxon>
        <taxon>Viridiplantae</taxon>
        <taxon>Streptophyta</taxon>
        <taxon>Embryophyta</taxon>
        <taxon>Tracheophyta</taxon>
        <taxon>Spermatophyta</taxon>
        <taxon>Magnoliopsida</taxon>
        <taxon>eudicotyledons</taxon>
        <taxon>Gunneridae</taxon>
        <taxon>Pentapetalae</taxon>
        <taxon>asterids</taxon>
        <taxon>lamiids</taxon>
        <taxon>Solanales</taxon>
        <taxon>Solanaceae</taxon>
        <taxon>Solanoideae</taxon>
        <taxon>Solaneae</taxon>
        <taxon>Solanum</taxon>
    </lineage>
</organism>
<feature type="region of interest" description="Disordered" evidence="1">
    <location>
        <begin position="1"/>
        <end position="53"/>
    </location>
</feature>
<feature type="non-terminal residue" evidence="2">
    <location>
        <position position="1"/>
    </location>
</feature>
<evidence type="ECO:0000256" key="1">
    <source>
        <dbReference type="SAM" id="MobiDB-lite"/>
    </source>
</evidence>
<feature type="compositionally biased region" description="Low complexity" evidence="1">
    <location>
        <begin position="1"/>
        <end position="11"/>
    </location>
</feature>
<reference evidence="2" key="1">
    <citation type="submission" date="2015-12" db="EMBL/GenBank/DDBJ databases">
        <title>Gene expression during late stages of embryo sac development: a critical building block for successful pollen-pistil interactions.</title>
        <authorList>
            <person name="Liu Y."/>
            <person name="Joly V."/>
            <person name="Sabar M."/>
            <person name="Matton D.P."/>
        </authorList>
    </citation>
    <scope>NUCLEOTIDE SEQUENCE</scope>
</reference>
<sequence>LFRSSSSPSPAADEDHQQSPDSSSSSRRQPTTATDPVDSNQREPALTPVSYRPNNSAPAVLLFVAGDNQIWPENSPTRFYLSCLSSFPDLNLFSEPFL</sequence>
<name>A0A0V0GSQ8_SOLCH</name>
<dbReference type="EMBL" id="GEDG01031636">
    <property type="protein sequence ID" value="JAP11266.1"/>
    <property type="molecule type" value="Transcribed_RNA"/>
</dbReference>
<accession>A0A0V0GSQ8</accession>
<evidence type="ECO:0000313" key="2">
    <source>
        <dbReference type="EMBL" id="JAP11266.1"/>
    </source>
</evidence>
<dbReference type="AlphaFoldDB" id="A0A0V0GSQ8"/>